<dbReference type="GO" id="GO:0016491">
    <property type="term" value="F:oxidoreductase activity"/>
    <property type="evidence" value="ECO:0007669"/>
    <property type="project" value="UniProtKB-KW"/>
</dbReference>
<dbReference type="SUPFAM" id="SSF51735">
    <property type="entry name" value="NAD(P)-binding Rossmann-fold domains"/>
    <property type="match status" value="1"/>
</dbReference>
<dbReference type="EMBL" id="JACIEN010000001">
    <property type="protein sequence ID" value="MBB4016514.1"/>
    <property type="molecule type" value="Genomic_DNA"/>
</dbReference>
<dbReference type="Gene3D" id="3.40.50.720">
    <property type="entry name" value="NAD(P)-binding Rossmann-like Domain"/>
    <property type="match status" value="1"/>
</dbReference>
<keyword evidence="5" id="KW-1185">Reference proteome</keyword>
<feature type="domain" description="Alcohol dehydrogenase-like N-terminal" evidence="3">
    <location>
        <begin position="23"/>
        <end position="130"/>
    </location>
</feature>
<keyword evidence="1" id="KW-0560">Oxidoreductase</keyword>
<reference evidence="4 5" key="1">
    <citation type="submission" date="2020-08" db="EMBL/GenBank/DDBJ databases">
        <title>Genomic Encyclopedia of Type Strains, Phase IV (KMG-IV): sequencing the most valuable type-strain genomes for metagenomic binning, comparative biology and taxonomic classification.</title>
        <authorList>
            <person name="Goeker M."/>
        </authorList>
    </citation>
    <scope>NUCLEOTIDE SEQUENCE [LARGE SCALE GENOMIC DNA]</scope>
    <source>
        <strain evidence="4 5">DSM 103737</strain>
    </source>
</reference>
<dbReference type="InterPro" id="IPR050129">
    <property type="entry name" value="Zn_alcohol_dh"/>
</dbReference>
<dbReference type="Proteomes" id="UP000577362">
    <property type="component" value="Unassembled WGS sequence"/>
</dbReference>
<proteinExistence type="predicted"/>
<dbReference type="Pfam" id="PF08240">
    <property type="entry name" value="ADH_N"/>
    <property type="match status" value="1"/>
</dbReference>
<name>A0A840BUE0_9HYPH</name>
<dbReference type="Pfam" id="PF00107">
    <property type="entry name" value="ADH_zinc_N"/>
    <property type="match status" value="1"/>
</dbReference>
<dbReference type="RefSeq" id="WP_183316161.1">
    <property type="nucleotide sequence ID" value="NZ_JACIEN010000001.1"/>
</dbReference>
<protein>
    <submittedName>
        <fullName evidence="4">2-desacetyl-2-hydroxyethyl bacteriochlorophyllide A dehydrogenase</fullName>
    </submittedName>
</protein>
<evidence type="ECO:0000259" key="3">
    <source>
        <dbReference type="Pfam" id="PF08240"/>
    </source>
</evidence>
<comment type="caution">
    <text evidence="4">The sequence shown here is derived from an EMBL/GenBank/DDBJ whole genome shotgun (WGS) entry which is preliminary data.</text>
</comment>
<dbReference type="Gene3D" id="3.90.180.10">
    <property type="entry name" value="Medium-chain alcohol dehydrogenases, catalytic domain"/>
    <property type="match status" value="1"/>
</dbReference>
<feature type="domain" description="Alcohol dehydrogenase-like C-terminal" evidence="2">
    <location>
        <begin position="169"/>
        <end position="295"/>
    </location>
</feature>
<organism evidence="4 5">
    <name type="scientific">Chelatococcus caeni</name>
    <dbReference type="NCBI Taxonomy" id="1348468"/>
    <lineage>
        <taxon>Bacteria</taxon>
        <taxon>Pseudomonadati</taxon>
        <taxon>Pseudomonadota</taxon>
        <taxon>Alphaproteobacteria</taxon>
        <taxon>Hyphomicrobiales</taxon>
        <taxon>Chelatococcaceae</taxon>
        <taxon>Chelatococcus</taxon>
    </lineage>
</organism>
<dbReference type="PANTHER" id="PTHR43401">
    <property type="entry name" value="L-THREONINE 3-DEHYDROGENASE"/>
    <property type="match status" value="1"/>
</dbReference>
<sequence>MRALRCDEPGKLSIIERDEPVAGEGEALVRIRRVGICGTDYHIFHGNQPYFSYPRVIGHELAGEIVTAPAGSGLRAGEIVAIEPYLYCGACRACRLGRTNCCQRLEVLGVHRDGGACDHIAVPVRNVVPAGGLGLDEAAMVEFLAIGAHGVRRSGAGAQSRVAVVGAGPIGIAAAIFAKARGAEVSVIDMNARRLAFCADEIGVDSVYEVSADLDQHLDAATDGEFFDVVFDATGSPAAMMKGFSLVGHGGSYVLLSIVNADITFNDPAFHKRETTLLGSRNATREDFETVLATMRAGKVPTRALASHRGSLDEAPQLVPAWSKPEAGVIKGLIEI</sequence>
<dbReference type="InterPro" id="IPR036291">
    <property type="entry name" value="NAD(P)-bd_dom_sf"/>
</dbReference>
<dbReference type="InterPro" id="IPR013154">
    <property type="entry name" value="ADH-like_N"/>
</dbReference>
<dbReference type="InterPro" id="IPR013149">
    <property type="entry name" value="ADH-like_C"/>
</dbReference>
<dbReference type="InterPro" id="IPR011032">
    <property type="entry name" value="GroES-like_sf"/>
</dbReference>
<evidence type="ECO:0000259" key="2">
    <source>
        <dbReference type="Pfam" id="PF00107"/>
    </source>
</evidence>
<dbReference type="CDD" id="cd08261">
    <property type="entry name" value="Zn_ADH7"/>
    <property type="match status" value="1"/>
</dbReference>
<dbReference type="PANTHER" id="PTHR43401:SF3">
    <property type="entry name" value="L-GALACTONATE-5-DEHYDROGENASE"/>
    <property type="match status" value="1"/>
</dbReference>
<evidence type="ECO:0000313" key="5">
    <source>
        <dbReference type="Proteomes" id="UP000577362"/>
    </source>
</evidence>
<dbReference type="AlphaFoldDB" id="A0A840BUE0"/>
<accession>A0A840BUE0</accession>
<dbReference type="SUPFAM" id="SSF50129">
    <property type="entry name" value="GroES-like"/>
    <property type="match status" value="1"/>
</dbReference>
<evidence type="ECO:0000313" key="4">
    <source>
        <dbReference type="EMBL" id="MBB4016514.1"/>
    </source>
</evidence>
<evidence type="ECO:0000256" key="1">
    <source>
        <dbReference type="ARBA" id="ARBA00023002"/>
    </source>
</evidence>
<gene>
    <name evidence="4" type="ORF">GGR16_001520</name>
</gene>